<keyword evidence="2" id="KW-1185">Reference proteome</keyword>
<dbReference type="SUPFAM" id="SSF53335">
    <property type="entry name" value="S-adenosyl-L-methionine-dependent methyltransferases"/>
    <property type="match status" value="1"/>
</dbReference>
<name>A0ABU0J6T4_9HYPH</name>
<gene>
    <name evidence="1" type="ORF">QO011_002971</name>
</gene>
<accession>A0ABU0J6T4</accession>
<dbReference type="Gene3D" id="3.40.50.150">
    <property type="entry name" value="Vaccinia Virus protein VP39"/>
    <property type="match status" value="1"/>
</dbReference>
<dbReference type="InterPro" id="IPR029063">
    <property type="entry name" value="SAM-dependent_MTases_sf"/>
</dbReference>
<proteinExistence type="predicted"/>
<evidence type="ECO:0000313" key="2">
    <source>
        <dbReference type="Proteomes" id="UP001242480"/>
    </source>
</evidence>
<dbReference type="EMBL" id="JAUSVX010000005">
    <property type="protein sequence ID" value="MDQ0469955.1"/>
    <property type="molecule type" value="Genomic_DNA"/>
</dbReference>
<evidence type="ECO:0000313" key="1">
    <source>
        <dbReference type="EMBL" id="MDQ0469955.1"/>
    </source>
</evidence>
<comment type="caution">
    <text evidence="1">The sequence shown here is derived from an EMBL/GenBank/DDBJ whole genome shotgun (WGS) entry which is preliminary data.</text>
</comment>
<reference evidence="1 2" key="1">
    <citation type="submission" date="2023-07" db="EMBL/GenBank/DDBJ databases">
        <title>Genomic Encyclopedia of Type Strains, Phase IV (KMG-IV): sequencing the most valuable type-strain genomes for metagenomic binning, comparative biology and taxonomic classification.</title>
        <authorList>
            <person name="Goeker M."/>
        </authorList>
    </citation>
    <scope>NUCLEOTIDE SEQUENCE [LARGE SCALE GENOMIC DNA]</scope>
    <source>
        <strain evidence="1 2">DSM 19619</strain>
    </source>
</reference>
<dbReference type="CDD" id="cd02440">
    <property type="entry name" value="AdoMet_MTases"/>
    <property type="match status" value="1"/>
</dbReference>
<protein>
    <recommendedName>
        <fullName evidence="3">Methyltransferase domain-containing protein</fullName>
    </recommendedName>
</protein>
<dbReference type="RefSeq" id="WP_307273249.1">
    <property type="nucleotide sequence ID" value="NZ_JAUSVX010000005.1"/>
</dbReference>
<organism evidence="1 2">
    <name type="scientific">Labrys wisconsinensis</name>
    <dbReference type="NCBI Taxonomy" id="425677"/>
    <lineage>
        <taxon>Bacteria</taxon>
        <taxon>Pseudomonadati</taxon>
        <taxon>Pseudomonadota</taxon>
        <taxon>Alphaproteobacteria</taxon>
        <taxon>Hyphomicrobiales</taxon>
        <taxon>Xanthobacteraceae</taxon>
        <taxon>Labrys</taxon>
    </lineage>
</organism>
<sequence length="207" mass="23600">MQERYREAILVNTDRSREYKYLDVAFCVWRKVAKIGWLDLVRPRLRMLDIGSGGGDLSAVCSGLGHEVLGMDRPDPPLFRELHDLYGVKRVDHIVYPKSPFPDEVGEYDLITCLGVVFDIFSKTEDAVTTWTTEDWLHFLRALSARHVRFPGRIYVELNRRVEPDGSSAYDDLLRACQSMGARVDAARGRIMFSLTRPLALAEEAAH</sequence>
<evidence type="ECO:0008006" key="3">
    <source>
        <dbReference type="Google" id="ProtNLM"/>
    </source>
</evidence>
<dbReference type="Proteomes" id="UP001242480">
    <property type="component" value="Unassembled WGS sequence"/>
</dbReference>